<accession>W9HEF9</accession>
<evidence type="ECO:0000256" key="1">
    <source>
        <dbReference type="SAM" id="Coils"/>
    </source>
</evidence>
<evidence type="ECO:0000313" key="2">
    <source>
        <dbReference type="EMBL" id="EWY79385.1"/>
    </source>
</evidence>
<feature type="coiled-coil region" evidence="1">
    <location>
        <begin position="23"/>
        <end position="75"/>
    </location>
</feature>
<dbReference type="AlphaFoldDB" id="W9HEF9"/>
<evidence type="ECO:0000313" key="3">
    <source>
        <dbReference type="Proteomes" id="UP000030753"/>
    </source>
</evidence>
<proteinExistence type="predicted"/>
<gene>
    <name evidence="2" type="ORF">FOYG_17463</name>
</gene>
<dbReference type="Proteomes" id="UP000030753">
    <property type="component" value="Unassembled WGS sequence"/>
</dbReference>
<organism evidence="2 3">
    <name type="scientific">Fusarium oxysporum NRRL 32931</name>
    <dbReference type="NCBI Taxonomy" id="660029"/>
    <lineage>
        <taxon>Eukaryota</taxon>
        <taxon>Fungi</taxon>
        <taxon>Dikarya</taxon>
        <taxon>Ascomycota</taxon>
        <taxon>Pezizomycotina</taxon>
        <taxon>Sordariomycetes</taxon>
        <taxon>Hypocreomycetidae</taxon>
        <taxon>Hypocreales</taxon>
        <taxon>Nectriaceae</taxon>
        <taxon>Fusarium</taxon>
        <taxon>Fusarium oxysporum species complex</taxon>
    </lineage>
</organism>
<sequence>MEIDKEGEIESPPIHPNSYKDEVKKLKKKLHNLGEQHNTLLDNAKNNAKITQNRIKALEKKVANLAEIADSLGKTAEKSQKLYKEYIKYTVALAATRKDPREILRPHQPDLFNSDANKLQEFLTSLQSYQIYYPIQFTTKELQVQHRIGFLKDKALQMIKPIIRDYINNPPHKQKQITKYIYEKYEHFKSELRNTFGIIDEKPIAKIKIR</sequence>
<dbReference type="EMBL" id="JH717873">
    <property type="protein sequence ID" value="EWY79385.1"/>
    <property type="molecule type" value="Genomic_DNA"/>
</dbReference>
<reference evidence="2 3" key="1">
    <citation type="submission" date="2011-06" db="EMBL/GenBank/DDBJ databases">
        <title>The Genome Sequence of Fusarium oxysporum FOSC 3-a.</title>
        <authorList>
            <consortium name="The Broad Institute Genome Sequencing Platform"/>
            <person name="Ma L.-J."/>
            <person name="Gale L.R."/>
            <person name="Schwartz D.C."/>
            <person name="Zhou S."/>
            <person name="Corby-Kistler H."/>
            <person name="Young S.K."/>
            <person name="Zeng Q."/>
            <person name="Gargeya S."/>
            <person name="Fitzgerald M."/>
            <person name="Haas B."/>
            <person name="Abouelleil A."/>
            <person name="Alvarado L."/>
            <person name="Arachchi H.M."/>
            <person name="Berlin A."/>
            <person name="Brown A."/>
            <person name="Chapman S.B."/>
            <person name="Chen Z."/>
            <person name="Dunbar C."/>
            <person name="Freedman E."/>
            <person name="Gearin G."/>
            <person name="Gellesch M."/>
            <person name="Goldberg J."/>
            <person name="Griggs A."/>
            <person name="Gujja S."/>
            <person name="Heiman D."/>
            <person name="Howarth C."/>
            <person name="Larson L."/>
            <person name="Lui A."/>
            <person name="MacDonald P.J.P."/>
            <person name="Mehta T."/>
            <person name="Montmayeur A."/>
            <person name="Murphy C."/>
            <person name="Neiman D."/>
            <person name="Pearson M."/>
            <person name="Priest M."/>
            <person name="Roberts A."/>
            <person name="Saif S."/>
            <person name="Shea T."/>
            <person name="Shenoy N."/>
            <person name="Sisk P."/>
            <person name="Stolte C."/>
            <person name="Sykes S."/>
            <person name="Wortman J."/>
            <person name="Nusbaum C."/>
            <person name="Birren B."/>
        </authorList>
    </citation>
    <scope>NUCLEOTIDE SEQUENCE [LARGE SCALE GENOMIC DNA]</scope>
    <source>
        <strain evidence="3">FOSC 3-a</strain>
    </source>
</reference>
<dbReference type="OrthoDB" id="5084952at2759"/>
<name>W9HEF9_FUSOX</name>
<keyword evidence="1" id="KW-0175">Coiled coil</keyword>
<protein>
    <submittedName>
        <fullName evidence="2">Uncharacterized protein</fullName>
    </submittedName>
</protein>
<dbReference type="HOGENOM" id="CLU_087030_0_0_1"/>